<evidence type="ECO:0000256" key="7">
    <source>
        <dbReference type="ARBA" id="ARBA00022741"/>
    </source>
</evidence>
<evidence type="ECO:0000256" key="3">
    <source>
        <dbReference type="ARBA" id="ARBA00005163"/>
    </source>
</evidence>
<accession>A0A6S7J3B7</accession>
<dbReference type="GO" id="GO:0005739">
    <property type="term" value="C:mitochondrion"/>
    <property type="evidence" value="ECO:0007669"/>
    <property type="project" value="UniProtKB-SubCell"/>
</dbReference>
<keyword evidence="5 11" id="KW-0436">Ligase</keyword>
<dbReference type="GO" id="GO:0046872">
    <property type="term" value="F:metal ion binding"/>
    <property type="evidence" value="ECO:0007669"/>
    <property type="project" value="UniProtKB-KW"/>
</dbReference>
<protein>
    <submittedName>
        <fullName evidence="11">Succinyl- ligase [ADP-forming] subunit beta, mitochondrial</fullName>
    </submittedName>
</protein>
<dbReference type="OrthoDB" id="1552at2759"/>
<evidence type="ECO:0000256" key="5">
    <source>
        <dbReference type="ARBA" id="ARBA00022598"/>
    </source>
</evidence>
<evidence type="ECO:0000256" key="1">
    <source>
        <dbReference type="ARBA" id="ARBA00001946"/>
    </source>
</evidence>
<dbReference type="GO" id="GO:0042709">
    <property type="term" value="C:succinate-CoA ligase complex"/>
    <property type="evidence" value="ECO:0007669"/>
    <property type="project" value="TreeGrafter"/>
</dbReference>
<dbReference type="GO" id="GO:0006099">
    <property type="term" value="P:tricarboxylic acid cycle"/>
    <property type="evidence" value="ECO:0007669"/>
    <property type="project" value="UniProtKB-UniPathway"/>
</dbReference>
<keyword evidence="6" id="KW-0479">Metal-binding</keyword>
<dbReference type="EMBL" id="CACRXK020014151">
    <property type="protein sequence ID" value="CAB4026356.1"/>
    <property type="molecule type" value="Genomic_DNA"/>
</dbReference>
<comment type="caution">
    <text evidence="11">The sequence shown here is derived from an EMBL/GenBank/DDBJ whole genome shotgun (WGS) entry which is preliminary data.</text>
</comment>
<dbReference type="Pfam" id="PF08442">
    <property type="entry name" value="ATP-grasp_2"/>
    <property type="match status" value="1"/>
</dbReference>
<organism evidence="11 12">
    <name type="scientific">Paramuricea clavata</name>
    <name type="common">Red gorgonian</name>
    <name type="synonym">Violescent sea-whip</name>
    <dbReference type="NCBI Taxonomy" id="317549"/>
    <lineage>
        <taxon>Eukaryota</taxon>
        <taxon>Metazoa</taxon>
        <taxon>Cnidaria</taxon>
        <taxon>Anthozoa</taxon>
        <taxon>Octocorallia</taxon>
        <taxon>Malacalcyonacea</taxon>
        <taxon>Plexauridae</taxon>
        <taxon>Paramuricea</taxon>
    </lineage>
</organism>
<dbReference type="SUPFAM" id="SSF56059">
    <property type="entry name" value="Glutathione synthetase ATP-binding domain-like"/>
    <property type="match status" value="1"/>
</dbReference>
<dbReference type="InterPro" id="IPR013650">
    <property type="entry name" value="ATP-grasp_succ-CoA_synth-type"/>
</dbReference>
<reference evidence="11" key="1">
    <citation type="submission" date="2020-04" db="EMBL/GenBank/DDBJ databases">
        <authorList>
            <person name="Alioto T."/>
            <person name="Alioto T."/>
            <person name="Gomez Garrido J."/>
        </authorList>
    </citation>
    <scope>NUCLEOTIDE SEQUENCE</scope>
    <source>
        <strain evidence="11">A484AB</strain>
    </source>
</reference>
<keyword evidence="4" id="KW-0816">Tricarboxylic acid cycle</keyword>
<feature type="non-terminal residue" evidence="11">
    <location>
        <position position="182"/>
    </location>
</feature>
<keyword evidence="12" id="KW-1185">Reference proteome</keyword>
<dbReference type="FunFam" id="3.30.1490.20:FF:000040">
    <property type="entry name" value="Succinate--CoA ligase [ADP-forming] subunit beta mitochondrial"/>
    <property type="match status" value="1"/>
</dbReference>
<dbReference type="Proteomes" id="UP001152795">
    <property type="component" value="Unassembled WGS sequence"/>
</dbReference>
<dbReference type="UniPathway" id="UPA00223">
    <property type="reaction ID" value="UER00999"/>
</dbReference>
<evidence type="ECO:0000313" key="12">
    <source>
        <dbReference type="Proteomes" id="UP001152795"/>
    </source>
</evidence>
<keyword evidence="9" id="KW-0460">Magnesium</keyword>
<evidence type="ECO:0000256" key="9">
    <source>
        <dbReference type="ARBA" id="ARBA00022842"/>
    </source>
</evidence>
<dbReference type="Gene3D" id="3.30.1490.20">
    <property type="entry name" value="ATP-grasp fold, A domain"/>
    <property type="match status" value="1"/>
</dbReference>
<name>A0A6S7J3B7_PARCT</name>
<proteinExistence type="predicted"/>
<dbReference type="Gene3D" id="3.30.470.20">
    <property type="entry name" value="ATP-grasp fold, B domain"/>
    <property type="match status" value="1"/>
</dbReference>
<comment type="pathway">
    <text evidence="3">Carbohydrate metabolism; tricarboxylic acid cycle.</text>
</comment>
<dbReference type="PANTHER" id="PTHR11815">
    <property type="entry name" value="SUCCINYL-COA SYNTHETASE BETA CHAIN"/>
    <property type="match status" value="1"/>
</dbReference>
<comment type="subcellular location">
    <subcellularLocation>
        <location evidence="2">Mitochondrion</location>
    </subcellularLocation>
</comment>
<evidence type="ECO:0000256" key="4">
    <source>
        <dbReference type="ARBA" id="ARBA00022532"/>
    </source>
</evidence>
<gene>
    <name evidence="11" type="ORF">PACLA_8A026075</name>
</gene>
<dbReference type="PANTHER" id="PTHR11815:SF1">
    <property type="entry name" value="SUCCINATE--COA LIGASE [ADP-FORMING] SUBUNIT BETA, MITOCHONDRIAL"/>
    <property type="match status" value="1"/>
</dbReference>
<keyword evidence="8" id="KW-0067">ATP-binding</keyword>
<keyword evidence="7" id="KW-0547">Nucleotide-binding</keyword>
<dbReference type="GO" id="GO:0006104">
    <property type="term" value="P:succinyl-CoA metabolic process"/>
    <property type="evidence" value="ECO:0007669"/>
    <property type="project" value="TreeGrafter"/>
</dbReference>
<dbReference type="InterPro" id="IPR013815">
    <property type="entry name" value="ATP_grasp_subdomain_1"/>
</dbReference>
<sequence>MYITVGADDLVLKAQVLAGGRGKGVFEGGLHGGVRIVFSPEECKEYAARMIGKKLFTKQTGEKGRLCNKVLICERLYSRREYYFAITMERSFMGPVLVGSHQGGVDIEKVAAEHPDAIFKEPVDINKGLGLEQATKFARTMGFSESCVPSAADTIMKLYQIFIERDALLIEINPMAEDSLGR</sequence>
<dbReference type="GO" id="GO:0005524">
    <property type="term" value="F:ATP binding"/>
    <property type="evidence" value="ECO:0007669"/>
    <property type="project" value="UniProtKB-KW"/>
</dbReference>
<evidence type="ECO:0000256" key="2">
    <source>
        <dbReference type="ARBA" id="ARBA00004173"/>
    </source>
</evidence>
<dbReference type="AlphaFoldDB" id="A0A6S7J3B7"/>
<evidence type="ECO:0000259" key="10">
    <source>
        <dbReference type="Pfam" id="PF08442"/>
    </source>
</evidence>
<evidence type="ECO:0000256" key="6">
    <source>
        <dbReference type="ARBA" id="ARBA00022723"/>
    </source>
</evidence>
<evidence type="ECO:0000256" key="8">
    <source>
        <dbReference type="ARBA" id="ARBA00022840"/>
    </source>
</evidence>
<evidence type="ECO:0000313" key="11">
    <source>
        <dbReference type="EMBL" id="CAB4026356.1"/>
    </source>
</evidence>
<feature type="domain" description="ATP-grasp fold succinyl-CoA synthetase-type" evidence="10">
    <location>
        <begin position="5"/>
        <end position="176"/>
    </location>
</feature>
<dbReference type="FunFam" id="3.30.470.20:FF:000002">
    <property type="entry name" value="Succinate--CoA ligase [ADP-forming] subunit beta"/>
    <property type="match status" value="1"/>
</dbReference>
<comment type="cofactor">
    <cofactor evidence="1">
        <name>Mg(2+)</name>
        <dbReference type="ChEBI" id="CHEBI:18420"/>
    </cofactor>
</comment>
<dbReference type="GO" id="GO:0004775">
    <property type="term" value="F:succinate-CoA ligase (ADP-forming) activity"/>
    <property type="evidence" value="ECO:0007669"/>
    <property type="project" value="TreeGrafter"/>
</dbReference>